<dbReference type="Proteomes" id="UP000221216">
    <property type="component" value="Segment"/>
</dbReference>
<gene>
    <name evidence="2" type="ORF">SppYZU05_27</name>
</gene>
<evidence type="ECO:0000313" key="3">
    <source>
        <dbReference type="Proteomes" id="UP000221216"/>
    </source>
</evidence>
<keyword evidence="1" id="KW-0175">Coiled coil</keyword>
<organism evidence="2 3">
    <name type="scientific">Shewanella phage SppYZU05</name>
    <dbReference type="NCBI Taxonomy" id="1970795"/>
    <lineage>
        <taxon>Viruses</taxon>
        <taxon>Duplodnaviria</taxon>
        <taxon>Heunggongvirae</taxon>
        <taxon>Uroviricota</taxon>
        <taxon>Caudoviricetes</taxon>
        <taxon>Chaseviridae</taxon>
        <taxon>Nefertitivirinae</taxon>
        <taxon>Yushanvirus</taxon>
        <taxon>Yushanvirus SppYZU05</taxon>
    </lineage>
</organism>
<proteinExistence type="predicted"/>
<evidence type="ECO:0000313" key="2">
    <source>
        <dbReference type="EMBL" id="ARM70553.1"/>
    </source>
</evidence>
<reference evidence="2 3" key="1">
    <citation type="submission" date="2017-03" db="EMBL/GenBank/DDBJ databases">
        <title>Isolation of lytic bacteriophages infecting Shewanella putrefaciens and Shewanella baltica for biocontrol of fish and shrimp spoilage during chilled storage.</title>
        <authorList>
            <person name="Yang Z."/>
            <person name="Tao X."/>
            <person name="Gao L."/>
            <person name="Rao S."/>
        </authorList>
    </citation>
    <scope>NUCLEOTIDE SEQUENCE [LARGE SCALE GENOMIC DNA]</scope>
</reference>
<protein>
    <submittedName>
        <fullName evidence="2">Uncharacterized protein</fullName>
    </submittedName>
</protein>
<evidence type="ECO:0000256" key="1">
    <source>
        <dbReference type="SAM" id="Coils"/>
    </source>
</evidence>
<name>A0A1W6JTG3_9CAUD</name>
<sequence length="82" mass="9665">MTPEEMQARIRDLEDKLYTMTRERDLAQRDAAAVYKIQRDHQDDILRYEQAYRDLEAATGLRESDAYRKGFLAGKLAERNRG</sequence>
<feature type="coiled-coil region" evidence="1">
    <location>
        <begin position="10"/>
        <end position="58"/>
    </location>
</feature>
<dbReference type="EMBL" id="KY709296">
    <property type="protein sequence ID" value="ARM70553.1"/>
    <property type="molecule type" value="Genomic_DNA"/>
</dbReference>
<accession>A0A1W6JTG3</accession>
<keyword evidence="3" id="KW-1185">Reference proteome</keyword>